<organism evidence="2 3">
    <name type="scientific">Paenibacillus alba</name>
    <dbReference type="NCBI Taxonomy" id="1197127"/>
    <lineage>
        <taxon>Bacteria</taxon>
        <taxon>Bacillati</taxon>
        <taxon>Bacillota</taxon>
        <taxon>Bacilli</taxon>
        <taxon>Bacillales</taxon>
        <taxon>Paenibacillaceae</taxon>
        <taxon>Paenibacillus</taxon>
    </lineage>
</organism>
<dbReference type="Pfam" id="PF10825">
    <property type="entry name" value="DUF2752"/>
    <property type="match status" value="1"/>
</dbReference>
<evidence type="ECO:0000313" key="3">
    <source>
        <dbReference type="Proteomes" id="UP001338137"/>
    </source>
</evidence>
<evidence type="ECO:0000256" key="1">
    <source>
        <dbReference type="SAM" id="Phobius"/>
    </source>
</evidence>
<proteinExistence type="predicted"/>
<protein>
    <submittedName>
        <fullName evidence="2">DUF2752 domain-containing protein</fullName>
    </submittedName>
</protein>
<sequence length="138" mass="15683">MLINWYKLSTVRNSKLVWGSFLLVGGLLYLEIGIPVIHIEVPCIFHAVTGLYCPGCGITRVALSLLKWNFYQAFRYNPLVFVLLPLYLTYLMANKQGMSRTSHIIMTVMLIATIGFGLLRNIPPFDWLAPTIVDYKSL</sequence>
<keyword evidence="3" id="KW-1185">Reference proteome</keyword>
<accession>A0ABU6FY91</accession>
<gene>
    <name evidence="2" type="ORF">P4I72_06145</name>
</gene>
<keyword evidence="1" id="KW-0472">Membrane</keyword>
<feature type="transmembrane region" description="Helical" evidence="1">
    <location>
        <begin position="75"/>
        <end position="92"/>
    </location>
</feature>
<reference evidence="2 3" key="1">
    <citation type="submission" date="2023-03" db="EMBL/GenBank/DDBJ databases">
        <title>Bacillus Genome Sequencing.</title>
        <authorList>
            <person name="Dunlap C."/>
        </authorList>
    </citation>
    <scope>NUCLEOTIDE SEQUENCE [LARGE SCALE GENOMIC DNA]</scope>
    <source>
        <strain evidence="2 3">BD-533</strain>
    </source>
</reference>
<dbReference type="InterPro" id="IPR021215">
    <property type="entry name" value="DUF2752"/>
</dbReference>
<dbReference type="EMBL" id="JARLKY010000012">
    <property type="protein sequence ID" value="MEC0226695.1"/>
    <property type="molecule type" value="Genomic_DNA"/>
</dbReference>
<feature type="transmembrane region" description="Helical" evidence="1">
    <location>
        <begin position="104"/>
        <end position="122"/>
    </location>
</feature>
<keyword evidence="1" id="KW-1133">Transmembrane helix</keyword>
<feature type="transmembrane region" description="Helical" evidence="1">
    <location>
        <begin position="44"/>
        <end position="63"/>
    </location>
</feature>
<feature type="transmembrane region" description="Helical" evidence="1">
    <location>
        <begin position="16"/>
        <end position="37"/>
    </location>
</feature>
<dbReference type="Proteomes" id="UP001338137">
    <property type="component" value="Unassembled WGS sequence"/>
</dbReference>
<dbReference type="RefSeq" id="WP_326071109.1">
    <property type="nucleotide sequence ID" value="NZ_JARLKY010000012.1"/>
</dbReference>
<keyword evidence="1" id="KW-0812">Transmembrane</keyword>
<name>A0ABU6FY91_9BACL</name>
<comment type="caution">
    <text evidence="2">The sequence shown here is derived from an EMBL/GenBank/DDBJ whole genome shotgun (WGS) entry which is preliminary data.</text>
</comment>
<evidence type="ECO:0000313" key="2">
    <source>
        <dbReference type="EMBL" id="MEC0226695.1"/>
    </source>
</evidence>